<keyword evidence="3" id="KW-1185">Reference proteome</keyword>
<evidence type="ECO:0000313" key="3">
    <source>
        <dbReference type="Proteomes" id="UP001501495"/>
    </source>
</evidence>
<protein>
    <submittedName>
        <fullName evidence="2">Uncharacterized protein</fullName>
    </submittedName>
</protein>
<name>A0ABP7XFV5_9ACTN</name>
<proteinExistence type="predicted"/>
<gene>
    <name evidence="2" type="ORF">GCM10022215_13830</name>
</gene>
<feature type="transmembrane region" description="Helical" evidence="1">
    <location>
        <begin position="60"/>
        <end position="78"/>
    </location>
</feature>
<dbReference type="Proteomes" id="UP001501495">
    <property type="component" value="Unassembled WGS sequence"/>
</dbReference>
<keyword evidence="1" id="KW-1133">Transmembrane helix</keyword>
<evidence type="ECO:0000313" key="2">
    <source>
        <dbReference type="EMBL" id="GAA4115181.1"/>
    </source>
</evidence>
<evidence type="ECO:0000256" key="1">
    <source>
        <dbReference type="SAM" id="Phobius"/>
    </source>
</evidence>
<dbReference type="EMBL" id="BAAAZH010000011">
    <property type="protein sequence ID" value="GAA4115181.1"/>
    <property type="molecule type" value="Genomic_DNA"/>
</dbReference>
<comment type="caution">
    <text evidence="2">The sequence shown here is derived from an EMBL/GenBank/DDBJ whole genome shotgun (WGS) entry which is preliminary data.</text>
</comment>
<sequence length="90" mass="9506">MTQGTDPVGQTELLRTEARVIAAVGETVRALATALFLIAGPLLLVVVVRGLTGDLDRLDWYVFTGAVGLVLAGLWCLASGSEIRHGRGPY</sequence>
<keyword evidence="1" id="KW-0472">Membrane</keyword>
<organism evidence="2 3">
    <name type="scientific">Nocardioides fonticola</name>
    <dbReference type="NCBI Taxonomy" id="450363"/>
    <lineage>
        <taxon>Bacteria</taxon>
        <taxon>Bacillati</taxon>
        <taxon>Actinomycetota</taxon>
        <taxon>Actinomycetes</taxon>
        <taxon>Propionibacteriales</taxon>
        <taxon>Nocardioidaceae</taxon>
        <taxon>Nocardioides</taxon>
    </lineage>
</organism>
<keyword evidence="1" id="KW-0812">Transmembrane</keyword>
<reference evidence="3" key="1">
    <citation type="journal article" date="2019" name="Int. J. Syst. Evol. Microbiol.">
        <title>The Global Catalogue of Microorganisms (GCM) 10K type strain sequencing project: providing services to taxonomists for standard genome sequencing and annotation.</title>
        <authorList>
            <consortium name="The Broad Institute Genomics Platform"/>
            <consortium name="The Broad Institute Genome Sequencing Center for Infectious Disease"/>
            <person name="Wu L."/>
            <person name="Ma J."/>
        </authorList>
    </citation>
    <scope>NUCLEOTIDE SEQUENCE [LARGE SCALE GENOMIC DNA]</scope>
    <source>
        <strain evidence="3">JCM 16703</strain>
    </source>
</reference>
<accession>A0ABP7XFV5</accession>
<dbReference type="RefSeq" id="WP_344732560.1">
    <property type="nucleotide sequence ID" value="NZ_BAAAZH010000011.1"/>
</dbReference>
<feature type="transmembrane region" description="Helical" evidence="1">
    <location>
        <begin position="28"/>
        <end position="48"/>
    </location>
</feature>